<sequence>MFYYKSVVLKPNILIRLLTQSTYFLARVFNSTLLNVLSHLRLWRCYLICFTASQRQFKLSSNRLIKSLNGSGEQKLSGNDAEGQNQM</sequence>
<reference evidence="1" key="1">
    <citation type="submission" date="2023-11" db="EMBL/GenBank/DDBJ databases">
        <authorList>
            <person name="Poullet M."/>
        </authorList>
    </citation>
    <scope>NUCLEOTIDE SEQUENCE</scope>
    <source>
        <strain evidence="1">E1834</strain>
    </source>
</reference>
<dbReference type="Proteomes" id="UP001497535">
    <property type="component" value="Unassembled WGS sequence"/>
</dbReference>
<proteinExistence type="predicted"/>
<evidence type="ECO:0000313" key="1">
    <source>
        <dbReference type="EMBL" id="CAK5074424.1"/>
    </source>
</evidence>
<protein>
    <submittedName>
        <fullName evidence="1">Uncharacterized protein</fullName>
    </submittedName>
</protein>
<accession>A0ACB0Z690</accession>
<organism evidence="1 2">
    <name type="scientific">Meloidogyne enterolobii</name>
    <name type="common">Root-knot nematode worm</name>
    <name type="synonym">Meloidogyne mayaguensis</name>
    <dbReference type="NCBI Taxonomy" id="390850"/>
    <lineage>
        <taxon>Eukaryota</taxon>
        <taxon>Metazoa</taxon>
        <taxon>Ecdysozoa</taxon>
        <taxon>Nematoda</taxon>
        <taxon>Chromadorea</taxon>
        <taxon>Rhabditida</taxon>
        <taxon>Tylenchina</taxon>
        <taxon>Tylenchomorpha</taxon>
        <taxon>Tylenchoidea</taxon>
        <taxon>Meloidogynidae</taxon>
        <taxon>Meloidogyninae</taxon>
        <taxon>Meloidogyne</taxon>
    </lineage>
</organism>
<keyword evidence="2" id="KW-1185">Reference proteome</keyword>
<name>A0ACB0Z690_MELEN</name>
<comment type="caution">
    <text evidence="1">The sequence shown here is derived from an EMBL/GenBank/DDBJ whole genome shotgun (WGS) entry which is preliminary data.</text>
</comment>
<dbReference type="EMBL" id="CAVMJV010000026">
    <property type="protein sequence ID" value="CAK5074424.1"/>
    <property type="molecule type" value="Genomic_DNA"/>
</dbReference>
<evidence type="ECO:0000313" key="2">
    <source>
        <dbReference type="Proteomes" id="UP001497535"/>
    </source>
</evidence>
<gene>
    <name evidence="1" type="ORF">MENTE1834_LOCUS21175</name>
</gene>